<reference evidence="2 3" key="1">
    <citation type="submission" date="2018-01" db="EMBL/GenBank/DDBJ databases">
        <title>Metagenomic assembled genomes from two thermal pools in the Uzon Caldera, Kamchatka, Russia.</title>
        <authorList>
            <person name="Wilkins L."/>
            <person name="Ettinger C."/>
        </authorList>
    </citation>
    <scope>NUCLEOTIDE SEQUENCE [LARGE SCALE GENOMIC DNA]</scope>
    <source>
        <strain evidence="2">ZAV-02</strain>
    </source>
</reference>
<sequence>GAANIMQELVNRFYETVINFLPVETVTPTAGGPPQPTSAETIPWTKEATDRLNAALDAVPYLARISASRSLRAAAEQAARARGLKEVTLEIVEAAIAQGTTS</sequence>
<dbReference type="Proteomes" id="UP000243376">
    <property type="component" value="Unassembled WGS sequence"/>
</dbReference>
<dbReference type="Pfam" id="PF08369">
    <property type="entry name" value="PCP_red"/>
    <property type="match status" value="1"/>
</dbReference>
<feature type="non-terminal residue" evidence="2">
    <location>
        <position position="1"/>
    </location>
</feature>
<evidence type="ECO:0000259" key="1">
    <source>
        <dbReference type="Pfam" id="PF08369"/>
    </source>
</evidence>
<comment type="caution">
    <text evidence="2">The sequence shown here is derived from an EMBL/GenBank/DDBJ whole genome shotgun (WGS) entry which is preliminary data.</text>
</comment>
<proteinExistence type="predicted"/>
<dbReference type="EMBL" id="PNIQ01000017">
    <property type="protein sequence ID" value="PMP87391.1"/>
    <property type="molecule type" value="Genomic_DNA"/>
</dbReference>
<dbReference type="InterPro" id="IPR013580">
    <property type="entry name" value="LI-POR_suB-like_C"/>
</dbReference>
<name>A0A2J6XFY7_9CHLR</name>
<dbReference type="GO" id="GO:0016491">
    <property type="term" value="F:oxidoreductase activity"/>
    <property type="evidence" value="ECO:0007669"/>
    <property type="project" value="InterPro"/>
</dbReference>
<dbReference type="GO" id="GO:0015979">
    <property type="term" value="P:photosynthesis"/>
    <property type="evidence" value="ECO:0007669"/>
    <property type="project" value="InterPro"/>
</dbReference>
<dbReference type="Gene3D" id="1.10.8.550">
    <property type="entry name" value="Proto-chlorophyllide reductase 57 kD subunit B"/>
    <property type="match status" value="1"/>
</dbReference>
<evidence type="ECO:0000313" key="2">
    <source>
        <dbReference type="EMBL" id="PMP87391.1"/>
    </source>
</evidence>
<dbReference type="AlphaFoldDB" id="A0A2J6XFY7"/>
<organism evidence="2 3">
    <name type="scientific">Chloroflexus aggregans</name>
    <dbReference type="NCBI Taxonomy" id="152260"/>
    <lineage>
        <taxon>Bacteria</taxon>
        <taxon>Bacillati</taxon>
        <taxon>Chloroflexota</taxon>
        <taxon>Chloroflexia</taxon>
        <taxon>Chloroflexales</taxon>
        <taxon>Chloroflexineae</taxon>
        <taxon>Chloroflexaceae</taxon>
        <taxon>Chloroflexus</taxon>
    </lineage>
</organism>
<dbReference type="PANTHER" id="PTHR33712:SF7">
    <property type="entry name" value="LIGHT-INDEPENDENT PROTOCHLOROPHYLLIDE REDUCTASE SUBUNIT B"/>
    <property type="match status" value="1"/>
</dbReference>
<dbReference type="GO" id="GO:0015995">
    <property type="term" value="P:chlorophyll biosynthetic process"/>
    <property type="evidence" value="ECO:0007669"/>
    <property type="project" value="InterPro"/>
</dbReference>
<protein>
    <submittedName>
        <fullName evidence="2">Chlorophyllide reductase subunit Z</fullName>
    </submittedName>
</protein>
<gene>
    <name evidence="2" type="ORF">C0184_00215</name>
</gene>
<accession>A0A2J6XFY7</accession>
<dbReference type="PANTHER" id="PTHR33712">
    <property type="entry name" value="LIGHT-INDEPENDENT PROTOCHLOROPHYLLIDE REDUCTASE SUBUNIT B"/>
    <property type="match status" value="1"/>
</dbReference>
<dbReference type="InterPro" id="IPR042298">
    <property type="entry name" value="P-CP_red_C"/>
</dbReference>
<feature type="domain" description="Light-independent protochlorophyllide reductase subunit B-like C-terminal" evidence="1">
    <location>
        <begin position="44"/>
        <end position="95"/>
    </location>
</feature>
<dbReference type="InterPro" id="IPR050152">
    <property type="entry name" value="ChlB/BchB/BchZ"/>
</dbReference>
<evidence type="ECO:0000313" key="3">
    <source>
        <dbReference type="Proteomes" id="UP000243376"/>
    </source>
</evidence>